<dbReference type="PANTHER" id="PTHR42693:SF53">
    <property type="entry name" value="ENDO-4-O-SULFATASE"/>
    <property type="match status" value="1"/>
</dbReference>
<dbReference type="InterPro" id="IPR024607">
    <property type="entry name" value="Sulfatase_CS"/>
</dbReference>
<gene>
    <name evidence="6" type="ORF">JM658_12370</name>
</gene>
<evidence type="ECO:0000256" key="1">
    <source>
        <dbReference type="ARBA" id="ARBA00008779"/>
    </source>
</evidence>
<feature type="domain" description="Sulfatase N-terminal" evidence="5">
    <location>
        <begin position="37"/>
        <end position="409"/>
    </location>
</feature>
<dbReference type="EMBL" id="JAETXX010000008">
    <property type="protein sequence ID" value="MCF8715622.1"/>
    <property type="molecule type" value="Genomic_DNA"/>
</dbReference>
<dbReference type="PROSITE" id="PS00523">
    <property type="entry name" value="SULFATASE_1"/>
    <property type="match status" value="1"/>
</dbReference>
<organism evidence="6 7">
    <name type="scientific">Joostella atrarenae</name>
    <dbReference type="NCBI Taxonomy" id="679257"/>
    <lineage>
        <taxon>Bacteria</taxon>
        <taxon>Pseudomonadati</taxon>
        <taxon>Bacteroidota</taxon>
        <taxon>Flavobacteriia</taxon>
        <taxon>Flavobacteriales</taxon>
        <taxon>Flavobacteriaceae</taxon>
        <taxon>Joostella</taxon>
    </lineage>
</organism>
<evidence type="ECO:0000313" key="7">
    <source>
        <dbReference type="Proteomes" id="UP000829517"/>
    </source>
</evidence>
<dbReference type="Gene3D" id="3.40.720.10">
    <property type="entry name" value="Alkaline Phosphatase, subunit A"/>
    <property type="match status" value="1"/>
</dbReference>
<evidence type="ECO:0000313" key="6">
    <source>
        <dbReference type="EMBL" id="MCF8715622.1"/>
    </source>
</evidence>
<comment type="similarity">
    <text evidence="1">Belongs to the sulfatase family.</text>
</comment>
<keyword evidence="7" id="KW-1185">Reference proteome</keyword>
<dbReference type="SUPFAM" id="SSF53649">
    <property type="entry name" value="Alkaline phosphatase-like"/>
    <property type="match status" value="1"/>
</dbReference>
<accession>A0ABS9J5B3</accession>
<evidence type="ECO:0000256" key="2">
    <source>
        <dbReference type="ARBA" id="ARBA00022723"/>
    </source>
</evidence>
<keyword evidence="2" id="KW-0479">Metal-binding</keyword>
<evidence type="ECO:0000259" key="5">
    <source>
        <dbReference type="Pfam" id="PF00884"/>
    </source>
</evidence>
<evidence type="ECO:0000256" key="3">
    <source>
        <dbReference type="ARBA" id="ARBA00022801"/>
    </source>
</evidence>
<dbReference type="CDD" id="cd16145">
    <property type="entry name" value="ARS_like"/>
    <property type="match status" value="1"/>
</dbReference>
<dbReference type="InterPro" id="IPR017850">
    <property type="entry name" value="Alkaline_phosphatase_core_sf"/>
</dbReference>
<evidence type="ECO:0000256" key="4">
    <source>
        <dbReference type="ARBA" id="ARBA00022837"/>
    </source>
</evidence>
<protein>
    <submittedName>
        <fullName evidence="6">Arylsulfatase</fullName>
    </submittedName>
</protein>
<dbReference type="PROSITE" id="PS51257">
    <property type="entry name" value="PROKAR_LIPOPROTEIN"/>
    <property type="match status" value="1"/>
</dbReference>
<dbReference type="Proteomes" id="UP000829517">
    <property type="component" value="Unassembled WGS sequence"/>
</dbReference>
<keyword evidence="3" id="KW-0378">Hydrolase</keyword>
<keyword evidence="4" id="KW-0106">Calcium</keyword>
<dbReference type="InterPro" id="IPR000917">
    <property type="entry name" value="Sulfatase_N"/>
</dbReference>
<reference evidence="6 7" key="1">
    <citation type="submission" date="2021-01" db="EMBL/GenBank/DDBJ databases">
        <title>Genome sequencing of Joostella atrarenae M1-2 (= KCTC 23194).</title>
        <authorList>
            <person name="Zakaria M.R."/>
            <person name="Lam M.Q."/>
            <person name="Chong C.S."/>
        </authorList>
    </citation>
    <scope>NUCLEOTIDE SEQUENCE [LARGE SCALE GENOMIC DNA]</scope>
    <source>
        <strain evidence="6 7">M1-2</strain>
    </source>
</reference>
<name>A0ABS9J5B3_9FLAO</name>
<proteinExistence type="inferred from homology"/>
<sequence length="529" mass="60161">MKSKRFIFSKVVSVFFFLILFASCKKEVASVSKTSSPNIIYILADDLGYGDVGAYGQTKIETSNIDALAKQGMLFTQHYSSAPVCAPSRYMLMTGLHSGHAYIRGNDPWSSRGDVLNYLAMAKDSTLEGQRPMEENTITFPMKLQEKGYKTAIYGKWGLGAPHTHSIPTRMGFDEFYGYNCQRQAHTYYPLHLYENEHRVHLNNDTIVPSRKLNKDADPLVVSSYEDYSLNEYAPDLMFDALTSFIDRNKENPFFVYWATPLPHMPLQAPKEWVDYYIEKFGDEAPYVGGKGYYPNRNPRATYAAMISYLDSNVGKLIDQLKKEGLYDNTLIVFTSDNGPTYNGGTDTEWFDSAKPFDGSYGRGKGFVFEGGVRIPMIASWPNRIAKGSASDHVSVQYDVFDTMNDIVGFNESPKTDGVSFLPTLLQEETQEKHSFLYWEFPEYGGQVAIRMGDWKVIWKDLKNNKKTSTVSVYNLDNDPKEENDVANESPEIIKKAFEIYKMEHSESEFERFKLQLTRDNAFNTGISS</sequence>
<comment type="caution">
    <text evidence="6">The sequence shown here is derived from an EMBL/GenBank/DDBJ whole genome shotgun (WGS) entry which is preliminary data.</text>
</comment>
<dbReference type="InterPro" id="IPR050738">
    <property type="entry name" value="Sulfatase"/>
</dbReference>
<dbReference type="PANTHER" id="PTHR42693">
    <property type="entry name" value="ARYLSULFATASE FAMILY MEMBER"/>
    <property type="match status" value="1"/>
</dbReference>
<dbReference type="Pfam" id="PF00884">
    <property type="entry name" value="Sulfatase"/>
    <property type="match status" value="1"/>
</dbReference>
<dbReference type="RefSeq" id="WP_236959587.1">
    <property type="nucleotide sequence ID" value="NZ_JAETXX010000008.1"/>
</dbReference>
<dbReference type="Gene3D" id="3.30.1120.10">
    <property type="match status" value="1"/>
</dbReference>